<keyword evidence="3" id="KW-1185">Reference proteome</keyword>
<dbReference type="Proteomes" id="UP000009229">
    <property type="component" value="Chromosome"/>
</dbReference>
<evidence type="ECO:0000313" key="3">
    <source>
        <dbReference type="Proteomes" id="UP000009229"/>
    </source>
</evidence>
<organism evidence="2 3">
    <name type="scientific">Desulfofundulus kuznetsovii (strain DSM 6115 / VKM B-1805 / 17)</name>
    <name type="common">Desulfotomaculum kuznetsovii</name>
    <dbReference type="NCBI Taxonomy" id="760568"/>
    <lineage>
        <taxon>Bacteria</taxon>
        <taxon>Bacillati</taxon>
        <taxon>Bacillota</taxon>
        <taxon>Clostridia</taxon>
        <taxon>Eubacteriales</taxon>
        <taxon>Peptococcaceae</taxon>
        <taxon>Desulfofundulus</taxon>
    </lineage>
</organism>
<accession>A0AAU8PCN9</accession>
<keyword evidence="1" id="KW-0812">Transmembrane</keyword>
<evidence type="ECO:0000256" key="1">
    <source>
        <dbReference type="SAM" id="Phobius"/>
    </source>
</evidence>
<protein>
    <submittedName>
        <fullName evidence="2">Uncharacterized protein</fullName>
    </submittedName>
</protein>
<dbReference type="EMBL" id="CP002770">
    <property type="protein sequence ID" value="AEG16709.1"/>
    <property type="molecule type" value="Genomic_DNA"/>
</dbReference>
<feature type="transmembrane region" description="Helical" evidence="1">
    <location>
        <begin position="80"/>
        <end position="99"/>
    </location>
</feature>
<dbReference type="AlphaFoldDB" id="A0AAU8PCN9"/>
<name>A0AAU8PCN9_DESK7</name>
<keyword evidence="1" id="KW-1133">Transmembrane helix</keyword>
<sequence>MLRLWGKKVVLVLSLLVAAAGIVLATLFLPVMVGTGPEKTRVVRLGHPFWFVVQDQSKYSPPGDVQPLAFSPRGSVPSRWYGGVFRQLALSLIMAAFLLRRAKSC</sequence>
<keyword evidence="1" id="KW-0472">Membrane</keyword>
<evidence type="ECO:0000313" key="2">
    <source>
        <dbReference type="EMBL" id="AEG16709.1"/>
    </source>
</evidence>
<gene>
    <name evidence="2" type="ordered locus">Desku_3219</name>
</gene>
<dbReference type="RefSeq" id="WP_013824215.1">
    <property type="nucleotide sequence ID" value="NC_015573.1"/>
</dbReference>
<dbReference type="KEGG" id="dku:Desku_3219"/>
<proteinExistence type="predicted"/>
<reference evidence="3" key="1">
    <citation type="submission" date="2011-05" db="EMBL/GenBank/DDBJ databases">
        <title>Complete sequence of Desulfotomaculum kuznetsovii DSM 6115.</title>
        <authorList>
            <person name="Lucas S."/>
            <person name="Han J."/>
            <person name="Lapidus A."/>
            <person name="Cheng J.-F."/>
            <person name="Goodwin L."/>
            <person name="Pitluck S."/>
            <person name="Peters L."/>
            <person name="Mikhailova N."/>
            <person name="Lu M."/>
            <person name="Saunders E."/>
            <person name="Han C."/>
            <person name="Tapia R."/>
            <person name="Land M."/>
            <person name="Hauser L."/>
            <person name="Kyrpides N."/>
            <person name="Ivanova N."/>
            <person name="Pagani I."/>
            <person name="Nazina T."/>
            <person name="Ivanova A."/>
            <person name="Parshina S."/>
            <person name="Kuever J."/>
            <person name="Muyzer G."/>
            <person name="Plugge C."/>
            <person name="Stams A."/>
            <person name="Woyke T."/>
        </authorList>
    </citation>
    <scope>NUCLEOTIDE SEQUENCE [LARGE SCALE GENOMIC DNA]</scope>
    <source>
        <strain evidence="3">DSM 6115 / VKM B-1805 / 17</strain>
    </source>
</reference>